<dbReference type="EMBL" id="VEVO01000016">
    <property type="protein sequence ID" value="KAF0029824.1"/>
    <property type="molecule type" value="Genomic_DNA"/>
</dbReference>
<evidence type="ECO:0000313" key="1">
    <source>
        <dbReference type="EMBL" id="KAF0029824.1"/>
    </source>
</evidence>
<protein>
    <submittedName>
        <fullName evidence="1">Uncharacterized protein</fullName>
    </submittedName>
</protein>
<name>A0A6A4SFY3_SCOMX</name>
<sequence>MEVVCVSALIRTHRISGSLNVAYSSTTQRDYSPDYRHHIYERDVAECIDSCCCFFFSPRPFMYKTQMR</sequence>
<evidence type="ECO:0000313" key="2">
    <source>
        <dbReference type="Proteomes" id="UP000438429"/>
    </source>
</evidence>
<reference evidence="1 2" key="1">
    <citation type="submission" date="2019-06" db="EMBL/GenBank/DDBJ databases">
        <title>Draft genomes of female and male turbot (Scophthalmus maximus).</title>
        <authorList>
            <person name="Xu H."/>
            <person name="Xu X.-W."/>
            <person name="Shao C."/>
            <person name="Chen S."/>
        </authorList>
    </citation>
    <scope>NUCLEOTIDE SEQUENCE [LARGE SCALE GENOMIC DNA]</scope>
    <source>
        <strain evidence="1">Ysfricsl-2016a</strain>
        <tissue evidence="1">Blood</tissue>
    </source>
</reference>
<dbReference type="AlphaFoldDB" id="A0A6A4SFY3"/>
<gene>
    <name evidence="1" type="ORF">F2P81_018929</name>
</gene>
<comment type="caution">
    <text evidence="1">The sequence shown here is derived from an EMBL/GenBank/DDBJ whole genome shotgun (WGS) entry which is preliminary data.</text>
</comment>
<accession>A0A6A4SFY3</accession>
<organism evidence="1 2">
    <name type="scientific">Scophthalmus maximus</name>
    <name type="common">Turbot</name>
    <name type="synonym">Psetta maxima</name>
    <dbReference type="NCBI Taxonomy" id="52904"/>
    <lineage>
        <taxon>Eukaryota</taxon>
        <taxon>Metazoa</taxon>
        <taxon>Chordata</taxon>
        <taxon>Craniata</taxon>
        <taxon>Vertebrata</taxon>
        <taxon>Euteleostomi</taxon>
        <taxon>Actinopterygii</taxon>
        <taxon>Neopterygii</taxon>
        <taxon>Teleostei</taxon>
        <taxon>Neoteleostei</taxon>
        <taxon>Acanthomorphata</taxon>
        <taxon>Carangaria</taxon>
        <taxon>Pleuronectiformes</taxon>
        <taxon>Pleuronectoidei</taxon>
        <taxon>Scophthalmidae</taxon>
        <taxon>Scophthalmus</taxon>
    </lineage>
</organism>
<dbReference type="Proteomes" id="UP000438429">
    <property type="component" value="Unassembled WGS sequence"/>
</dbReference>
<proteinExistence type="predicted"/>